<feature type="chain" id="PRO_5026305388" evidence="2">
    <location>
        <begin position="28"/>
        <end position="200"/>
    </location>
</feature>
<accession>A0A6G1KUZ4</accession>
<organism evidence="3 4">
    <name type="scientific">Teratosphaeria nubilosa</name>
    <dbReference type="NCBI Taxonomy" id="161662"/>
    <lineage>
        <taxon>Eukaryota</taxon>
        <taxon>Fungi</taxon>
        <taxon>Dikarya</taxon>
        <taxon>Ascomycota</taxon>
        <taxon>Pezizomycotina</taxon>
        <taxon>Dothideomycetes</taxon>
        <taxon>Dothideomycetidae</taxon>
        <taxon>Mycosphaerellales</taxon>
        <taxon>Teratosphaeriaceae</taxon>
        <taxon>Teratosphaeria</taxon>
    </lineage>
</organism>
<keyword evidence="2" id="KW-0732">Signal</keyword>
<name>A0A6G1KUZ4_9PEZI</name>
<proteinExistence type="predicted"/>
<sequence length="200" mass="21965">MTAPPRPTTPQPHLASLLTLLDHLTHAFNTADQALEDHAHRTLQIRLYRAFLGRNLGALIVDAAEFRRLKDLRDEALRRREDVEGEILVARREVSQAWLETVRGCLRGGCESLMVFPEPPAAVGVCEESGCRRGARALEACGCDVRVLFGLVPAGELKGWRVLWREFGVVLLLCCVRGGSVVLTFGAARSGSVGEVRRGD</sequence>
<gene>
    <name evidence="3" type="ORF">EJ03DRAFT_35076</name>
</gene>
<evidence type="ECO:0000313" key="3">
    <source>
        <dbReference type="EMBL" id="KAF2764230.1"/>
    </source>
</evidence>
<evidence type="ECO:0000256" key="1">
    <source>
        <dbReference type="SAM" id="Coils"/>
    </source>
</evidence>
<feature type="signal peptide" evidence="2">
    <location>
        <begin position="1"/>
        <end position="27"/>
    </location>
</feature>
<protein>
    <submittedName>
        <fullName evidence="3">Uncharacterized protein</fullName>
    </submittedName>
</protein>
<dbReference type="EMBL" id="ML995933">
    <property type="protein sequence ID" value="KAF2764230.1"/>
    <property type="molecule type" value="Genomic_DNA"/>
</dbReference>
<keyword evidence="1" id="KW-0175">Coiled coil</keyword>
<evidence type="ECO:0000256" key="2">
    <source>
        <dbReference type="SAM" id="SignalP"/>
    </source>
</evidence>
<dbReference type="AlphaFoldDB" id="A0A6G1KUZ4"/>
<keyword evidence="4" id="KW-1185">Reference proteome</keyword>
<feature type="coiled-coil region" evidence="1">
    <location>
        <begin position="66"/>
        <end position="93"/>
    </location>
</feature>
<reference evidence="3" key="1">
    <citation type="journal article" date="2020" name="Stud. Mycol.">
        <title>101 Dothideomycetes genomes: a test case for predicting lifestyles and emergence of pathogens.</title>
        <authorList>
            <person name="Haridas S."/>
            <person name="Albert R."/>
            <person name="Binder M."/>
            <person name="Bloem J."/>
            <person name="Labutti K."/>
            <person name="Salamov A."/>
            <person name="Andreopoulos B."/>
            <person name="Baker S."/>
            <person name="Barry K."/>
            <person name="Bills G."/>
            <person name="Bluhm B."/>
            <person name="Cannon C."/>
            <person name="Castanera R."/>
            <person name="Culley D."/>
            <person name="Daum C."/>
            <person name="Ezra D."/>
            <person name="Gonzalez J."/>
            <person name="Henrissat B."/>
            <person name="Kuo A."/>
            <person name="Liang C."/>
            <person name="Lipzen A."/>
            <person name="Lutzoni F."/>
            <person name="Magnuson J."/>
            <person name="Mondo S."/>
            <person name="Nolan M."/>
            <person name="Ohm R."/>
            <person name="Pangilinan J."/>
            <person name="Park H.-J."/>
            <person name="Ramirez L."/>
            <person name="Alfaro M."/>
            <person name="Sun H."/>
            <person name="Tritt A."/>
            <person name="Yoshinaga Y."/>
            <person name="Zwiers L.-H."/>
            <person name="Turgeon B."/>
            <person name="Goodwin S."/>
            <person name="Spatafora J."/>
            <person name="Crous P."/>
            <person name="Grigoriev I."/>
        </authorList>
    </citation>
    <scope>NUCLEOTIDE SEQUENCE</scope>
    <source>
        <strain evidence="3">CBS 116005</strain>
    </source>
</reference>
<evidence type="ECO:0000313" key="4">
    <source>
        <dbReference type="Proteomes" id="UP000799436"/>
    </source>
</evidence>
<dbReference type="Proteomes" id="UP000799436">
    <property type="component" value="Unassembled WGS sequence"/>
</dbReference>